<evidence type="ECO:0000313" key="1">
    <source>
        <dbReference type="EMBL" id="ALN55374.1"/>
    </source>
</evidence>
<protein>
    <submittedName>
        <fullName evidence="1">Uncharacterized protein</fullName>
    </submittedName>
</protein>
<evidence type="ECO:0000313" key="2">
    <source>
        <dbReference type="Proteomes" id="UP000061569"/>
    </source>
</evidence>
<dbReference type="Proteomes" id="UP000061569">
    <property type="component" value="Chromosome"/>
</dbReference>
<dbReference type="AlphaFoldDB" id="A0A0S2DA07"/>
<dbReference type="STRING" id="69.GLE_0015"/>
<reference evidence="1 2" key="1">
    <citation type="submission" date="2015-11" db="EMBL/GenBank/DDBJ databases">
        <title>Genome sequences of Lysobacter enzymogenes strain C3 and Lysobacter antibioticus ATCC 29479.</title>
        <authorList>
            <person name="Kobayashi D.Y."/>
        </authorList>
    </citation>
    <scope>NUCLEOTIDE SEQUENCE [LARGE SCALE GENOMIC DNA]</scope>
    <source>
        <strain evidence="1 2">C3</strain>
    </source>
</reference>
<dbReference type="PATRIC" id="fig|69.6.peg.22"/>
<dbReference type="KEGG" id="lez:GLE_0015"/>
<accession>A0A0S2DA07</accession>
<sequence length="53" mass="5912">MPSRADCKMQHWPPSVRARREANLFVAKQPGEAPGFYGQLIGVLGSSLRTRSR</sequence>
<gene>
    <name evidence="1" type="ORF">GLE_0015</name>
</gene>
<organism evidence="1 2">
    <name type="scientific">Lysobacter enzymogenes</name>
    <dbReference type="NCBI Taxonomy" id="69"/>
    <lineage>
        <taxon>Bacteria</taxon>
        <taxon>Pseudomonadati</taxon>
        <taxon>Pseudomonadota</taxon>
        <taxon>Gammaproteobacteria</taxon>
        <taxon>Lysobacterales</taxon>
        <taxon>Lysobacteraceae</taxon>
        <taxon>Lysobacter</taxon>
    </lineage>
</organism>
<proteinExistence type="predicted"/>
<name>A0A0S2DA07_LYSEN</name>
<dbReference type="EMBL" id="CP013140">
    <property type="protein sequence ID" value="ALN55374.1"/>
    <property type="molecule type" value="Genomic_DNA"/>
</dbReference>